<evidence type="ECO:0000313" key="3">
    <source>
        <dbReference type="Proteomes" id="UP001140502"/>
    </source>
</evidence>
<feature type="compositionally biased region" description="Basic and acidic residues" evidence="1">
    <location>
        <begin position="30"/>
        <end position="41"/>
    </location>
</feature>
<organism evidence="2 3">
    <name type="scientific">Fusarium piperis</name>
    <dbReference type="NCBI Taxonomy" id="1435070"/>
    <lineage>
        <taxon>Eukaryota</taxon>
        <taxon>Fungi</taxon>
        <taxon>Dikarya</taxon>
        <taxon>Ascomycota</taxon>
        <taxon>Pezizomycotina</taxon>
        <taxon>Sordariomycetes</taxon>
        <taxon>Hypocreomycetidae</taxon>
        <taxon>Hypocreales</taxon>
        <taxon>Nectriaceae</taxon>
        <taxon>Fusarium</taxon>
        <taxon>Fusarium solani species complex</taxon>
    </lineage>
</organism>
<dbReference type="EMBL" id="JAPEUR010000441">
    <property type="protein sequence ID" value="KAJ4309360.1"/>
    <property type="molecule type" value="Genomic_DNA"/>
</dbReference>
<gene>
    <name evidence="2" type="ORF">N0V84_011541</name>
</gene>
<dbReference type="OrthoDB" id="5103823at2759"/>
<feature type="region of interest" description="Disordered" evidence="1">
    <location>
        <begin position="309"/>
        <end position="370"/>
    </location>
</feature>
<keyword evidence="3" id="KW-1185">Reference proteome</keyword>
<evidence type="ECO:0000313" key="2">
    <source>
        <dbReference type="EMBL" id="KAJ4309360.1"/>
    </source>
</evidence>
<feature type="compositionally biased region" description="Polar residues" evidence="1">
    <location>
        <begin position="239"/>
        <end position="251"/>
    </location>
</feature>
<feature type="compositionally biased region" description="Acidic residues" evidence="1">
    <location>
        <begin position="90"/>
        <end position="100"/>
    </location>
</feature>
<feature type="compositionally biased region" description="Polar residues" evidence="1">
    <location>
        <begin position="316"/>
        <end position="326"/>
    </location>
</feature>
<feature type="compositionally biased region" description="Low complexity" evidence="1">
    <location>
        <begin position="327"/>
        <end position="343"/>
    </location>
</feature>
<feature type="compositionally biased region" description="Polar residues" evidence="1">
    <location>
        <begin position="48"/>
        <end position="64"/>
    </location>
</feature>
<name>A0A9W8W2Y5_9HYPO</name>
<reference evidence="2" key="1">
    <citation type="submission" date="2022-10" db="EMBL/GenBank/DDBJ databases">
        <title>Tapping the CABI collections for fungal endophytes: first genome assemblies for Collariella, Neodidymelliopsis, Ascochyta clinopodiicola, Didymella pomorum, Didymosphaeria variabile, Neocosmospora piperis and Neocucurbitaria cava.</title>
        <authorList>
            <person name="Hill R."/>
        </authorList>
    </citation>
    <scope>NUCLEOTIDE SEQUENCE</scope>
    <source>
        <strain evidence="2">IMI 366586</strain>
    </source>
</reference>
<feature type="compositionally biased region" description="Polar residues" evidence="1">
    <location>
        <begin position="1"/>
        <end position="24"/>
    </location>
</feature>
<sequence>MTSNPARNVVQRQNGTGVSGNASLSIAPARADEGHMADTKAEPLAASGTANGQSNAESPISTAPPQAPTLAPRSLQNSIASTWAASYNDASDEEEEEGEITEVPMAEPPRNQSVPNLPRVDEDLIMVSPDHKPSTPDIEGMPKPLLVPTGTTNGSPVQEVQNSIALPSQRNGHGPDQGSSAIERASHELATSRYQTRGEIKPGEPTSISNLRPQAPGFIPVSRDVSLDSPTSPPGFPSSAPTANPSATTLHAESREGAPSHQSYANYPVAENHDCSSSFDGHLITITPVRITDGFLVPGPTNGHVLMQPHLDTPHRPQTSLMQSSAMSMTPGPSQPSQPSQTGENKTTAPVQKPKAPRKTQGLKSSMWAS</sequence>
<comment type="caution">
    <text evidence="2">The sequence shown here is derived from an EMBL/GenBank/DDBJ whole genome shotgun (WGS) entry which is preliminary data.</text>
</comment>
<proteinExistence type="predicted"/>
<feature type="region of interest" description="Disordered" evidence="1">
    <location>
        <begin position="1"/>
        <end position="264"/>
    </location>
</feature>
<feature type="compositionally biased region" description="Polar residues" evidence="1">
    <location>
        <begin position="149"/>
        <end position="171"/>
    </location>
</feature>
<evidence type="ECO:0000256" key="1">
    <source>
        <dbReference type="SAM" id="MobiDB-lite"/>
    </source>
</evidence>
<dbReference type="AlphaFoldDB" id="A0A9W8W2Y5"/>
<feature type="compositionally biased region" description="Polar residues" evidence="1">
    <location>
        <begin position="74"/>
        <end position="89"/>
    </location>
</feature>
<accession>A0A9W8W2Y5</accession>
<protein>
    <submittedName>
        <fullName evidence="2">Uncharacterized protein</fullName>
    </submittedName>
</protein>
<dbReference type="Proteomes" id="UP001140502">
    <property type="component" value="Unassembled WGS sequence"/>
</dbReference>